<dbReference type="Proteomes" id="UP001529510">
    <property type="component" value="Unassembled WGS sequence"/>
</dbReference>
<feature type="compositionally biased region" description="Acidic residues" evidence="1">
    <location>
        <begin position="20"/>
        <end position="30"/>
    </location>
</feature>
<keyword evidence="3" id="KW-1185">Reference proteome</keyword>
<sequence>VEDQPEYEEPPLLPPRSDDLIEEEEEEDQTYAECEPPPIPQEEDYEDIGSYATA</sequence>
<reference evidence="2 3" key="1">
    <citation type="submission" date="2024-05" db="EMBL/GenBank/DDBJ databases">
        <title>Genome sequencing and assembly of Indian major carp, Cirrhinus mrigala (Hamilton, 1822).</title>
        <authorList>
            <person name="Mohindra V."/>
            <person name="Chowdhury L.M."/>
            <person name="Lal K."/>
            <person name="Jena J.K."/>
        </authorList>
    </citation>
    <scope>NUCLEOTIDE SEQUENCE [LARGE SCALE GENOMIC DNA]</scope>
    <source>
        <strain evidence="2">CM1030</strain>
        <tissue evidence="2">Blood</tissue>
    </source>
</reference>
<comment type="caution">
    <text evidence="2">The sequence shown here is derived from an EMBL/GenBank/DDBJ whole genome shotgun (WGS) entry which is preliminary data.</text>
</comment>
<proteinExistence type="predicted"/>
<feature type="region of interest" description="Disordered" evidence="1">
    <location>
        <begin position="1"/>
        <end position="54"/>
    </location>
</feature>
<dbReference type="AlphaFoldDB" id="A0ABD0RBK2"/>
<organism evidence="2 3">
    <name type="scientific">Cirrhinus mrigala</name>
    <name type="common">Mrigala</name>
    <dbReference type="NCBI Taxonomy" id="683832"/>
    <lineage>
        <taxon>Eukaryota</taxon>
        <taxon>Metazoa</taxon>
        <taxon>Chordata</taxon>
        <taxon>Craniata</taxon>
        <taxon>Vertebrata</taxon>
        <taxon>Euteleostomi</taxon>
        <taxon>Actinopterygii</taxon>
        <taxon>Neopterygii</taxon>
        <taxon>Teleostei</taxon>
        <taxon>Ostariophysi</taxon>
        <taxon>Cypriniformes</taxon>
        <taxon>Cyprinidae</taxon>
        <taxon>Labeoninae</taxon>
        <taxon>Labeonini</taxon>
        <taxon>Cirrhinus</taxon>
    </lineage>
</organism>
<dbReference type="EMBL" id="JAMKFB020000004">
    <property type="protein sequence ID" value="KAL0195872.1"/>
    <property type="molecule type" value="Genomic_DNA"/>
</dbReference>
<protein>
    <submittedName>
        <fullName evidence="2">Uncharacterized protein</fullName>
    </submittedName>
</protein>
<evidence type="ECO:0000313" key="2">
    <source>
        <dbReference type="EMBL" id="KAL0195872.1"/>
    </source>
</evidence>
<evidence type="ECO:0000313" key="3">
    <source>
        <dbReference type="Proteomes" id="UP001529510"/>
    </source>
</evidence>
<feature type="non-terminal residue" evidence="2">
    <location>
        <position position="54"/>
    </location>
</feature>
<feature type="non-terminal residue" evidence="2">
    <location>
        <position position="1"/>
    </location>
</feature>
<evidence type="ECO:0000256" key="1">
    <source>
        <dbReference type="SAM" id="MobiDB-lite"/>
    </source>
</evidence>
<gene>
    <name evidence="2" type="ORF">M9458_009444</name>
</gene>
<name>A0ABD0RBK2_CIRMR</name>
<accession>A0ABD0RBK2</accession>